<evidence type="ECO:0000256" key="12">
    <source>
        <dbReference type="SAM" id="MobiDB-lite"/>
    </source>
</evidence>
<keyword evidence="7 13" id="KW-0812">Transmembrane</keyword>
<evidence type="ECO:0000259" key="15">
    <source>
        <dbReference type="PROSITE" id="PS50885"/>
    </source>
</evidence>
<proteinExistence type="predicted"/>
<evidence type="ECO:0000256" key="8">
    <source>
        <dbReference type="ARBA" id="ARBA00022777"/>
    </source>
</evidence>
<evidence type="ECO:0000256" key="2">
    <source>
        <dbReference type="ARBA" id="ARBA00001968"/>
    </source>
</evidence>
<dbReference type="SMART" id="SM00387">
    <property type="entry name" value="HATPase_c"/>
    <property type="match status" value="1"/>
</dbReference>
<keyword evidence="17" id="KW-1185">Reference proteome</keyword>
<sequence length="472" mass="50022">MPTSLTARVAGAVVVLVAVVSIVISALTTAAISSYLTRQLDTKVSASHDRAVGALNKGGHEASKPPPDIENAHGQDAGTVTVYLTNSVANGNVITPAGELDQLSAQVIAALEQAPAGTTFVTIDLPGLGQYRVHASTVDTTTVITGLPTKDIDDTLASLVGWEAFFSGLGVVTAGGVAVFVVRRQLRPLRKVAQTARAVSGIPLATGEIGMTARVPDKLTDERTEVGQVAVALNTLLGHMERALDARHRSELQVRQFVADASHELRTPLTTIQGYAELSLRRPDPEQLTHAMGKVKSEAHRMASLVEDLLLLARLDAGRPLERRPVDLTWLAMESVTDAQIVGPAHRWALDLPEEPVVVTGDEQRLHQVVTNLLSNARRHTPAGTTVTVGLRTDDTRHSAVLTVRDNGPGIPSDLQPNVFKRFSRADTSRTRDSGGSGLGLSLAQSITEAHGGAIVVTSHPGDTCFTLSLPR</sequence>
<dbReference type="EC" id="2.7.13.3" evidence="4"/>
<comment type="catalytic activity">
    <reaction evidence="1">
        <text>ATP + protein L-histidine = ADP + protein N-phospho-L-histidine.</text>
        <dbReference type="EC" id="2.7.13.3"/>
    </reaction>
</comment>
<keyword evidence="11 13" id="KW-0472">Membrane</keyword>
<keyword evidence="5" id="KW-0597">Phosphoprotein</keyword>
<dbReference type="PRINTS" id="PR00344">
    <property type="entry name" value="BCTRLSENSOR"/>
</dbReference>
<feature type="domain" description="Histidine kinase" evidence="14">
    <location>
        <begin position="260"/>
        <end position="472"/>
    </location>
</feature>
<comment type="cofactor">
    <cofactor evidence="2">
        <name>a divalent metal cation</name>
        <dbReference type="ChEBI" id="CHEBI:60240"/>
    </cofactor>
</comment>
<dbReference type="Pfam" id="PF02518">
    <property type="entry name" value="HATPase_c"/>
    <property type="match status" value="1"/>
</dbReference>
<dbReference type="PANTHER" id="PTHR45436:SF5">
    <property type="entry name" value="SENSOR HISTIDINE KINASE TRCS"/>
    <property type="match status" value="1"/>
</dbReference>
<feature type="transmembrane region" description="Helical" evidence="13">
    <location>
        <begin position="164"/>
        <end position="182"/>
    </location>
</feature>
<evidence type="ECO:0000259" key="14">
    <source>
        <dbReference type="PROSITE" id="PS50109"/>
    </source>
</evidence>
<dbReference type="InterPro" id="IPR036890">
    <property type="entry name" value="HATPase_C_sf"/>
</dbReference>
<name>A0A4R6K1V4_9ACTN</name>
<gene>
    <name evidence="16" type="ORF">EV643_119117</name>
</gene>
<dbReference type="CDD" id="cd06225">
    <property type="entry name" value="HAMP"/>
    <property type="match status" value="1"/>
</dbReference>
<evidence type="ECO:0000256" key="9">
    <source>
        <dbReference type="ARBA" id="ARBA00022989"/>
    </source>
</evidence>
<dbReference type="InterPro" id="IPR036097">
    <property type="entry name" value="HisK_dim/P_sf"/>
</dbReference>
<evidence type="ECO:0000256" key="4">
    <source>
        <dbReference type="ARBA" id="ARBA00012438"/>
    </source>
</evidence>
<dbReference type="SMART" id="SM00388">
    <property type="entry name" value="HisKA"/>
    <property type="match status" value="1"/>
</dbReference>
<keyword evidence="9 13" id="KW-1133">Transmembrane helix</keyword>
<evidence type="ECO:0000256" key="13">
    <source>
        <dbReference type="SAM" id="Phobius"/>
    </source>
</evidence>
<dbReference type="PROSITE" id="PS50885">
    <property type="entry name" value="HAMP"/>
    <property type="match status" value="1"/>
</dbReference>
<protein>
    <recommendedName>
        <fullName evidence="4">histidine kinase</fullName>
        <ecNumber evidence="4">2.7.13.3</ecNumber>
    </recommendedName>
</protein>
<keyword evidence="8 16" id="KW-0418">Kinase</keyword>
<dbReference type="AlphaFoldDB" id="A0A4R6K1V4"/>
<comment type="subcellular location">
    <subcellularLocation>
        <location evidence="3">Cell membrane</location>
    </subcellularLocation>
</comment>
<dbReference type="SMART" id="SM00304">
    <property type="entry name" value="HAMP"/>
    <property type="match status" value="1"/>
</dbReference>
<dbReference type="InterPro" id="IPR003661">
    <property type="entry name" value="HisK_dim/P_dom"/>
</dbReference>
<evidence type="ECO:0000256" key="6">
    <source>
        <dbReference type="ARBA" id="ARBA00022679"/>
    </source>
</evidence>
<dbReference type="InterPro" id="IPR003594">
    <property type="entry name" value="HATPase_dom"/>
</dbReference>
<evidence type="ECO:0000256" key="3">
    <source>
        <dbReference type="ARBA" id="ARBA00004236"/>
    </source>
</evidence>
<dbReference type="InterPro" id="IPR004358">
    <property type="entry name" value="Sig_transdc_His_kin-like_C"/>
</dbReference>
<dbReference type="InterPro" id="IPR050428">
    <property type="entry name" value="TCS_sensor_his_kinase"/>
</dbReference>
<dbReference type="CDD" id="cd00075">
    <property type="entry name" value="HATPase"/>
    <property type="match status" value="1"/>
</dbReference>
<dbReference type="GO" id="GO:0005509">
    <property type="term" value="F:calcium ion binding"/>
    <property type="evidence" value="ECO:0007669"/>
    <property type="project" value="UniProtKB-ARBA"/>
</dbReference>
<reference evidence="16 17" key="1">
    <citation type="submission" date="2019-03" db="EMBL/GenBank/DDBJ databases">
        <title>Genomic Encyclopedia of Type Strains, Phase III (KMG-III): the genomes of soil and plant-associated and newly described type strains.</title>
        <authorList>
            <person name="Whitman W."/>
        </authorList>
    </citation>
    <scope>NUCLEOTIDE SEQUENCE [LARGE SCALE GENOMIC DNA]</scope>
    <source>
        <strain evidence="16 17">VKM Ac-2527</strain>
    </source>
</reference>
<organism evidence="16 17">
    <name type="scientific">Kribbella caucasensis</name>
    <dbReference type="NCBI Taxonomy" id="2512215"/>
    <lineage>
        <taxon>Bacteria</taxon>
        <taxon>Bacillati</taxon>
        <taxon>Actinomycetota</taxon>
        <taxon>Actinomycetes</taxon>
        <taxon>Propionibacteriales</taxon>
        <taxon>Kribbellaceae</taxon>
        <taxon>Kribbella</taxon>
    </lineage>
</organism>
<feature type="domain" description="HAMP" evidence="15">
    <location>
        <begin position="183"/>
        <end position="245"/>
    </location>
</feature>
<evidence type="ECO:0000313" key="16">
    <source>
        <dbReference type="EMBL" id="TDO43184.1"/>
    </source>
</evidence>
<keyword evidence="6" id="KW-0808">Transferase</keyword>
<evidence type="ECO:0000256" key="11">
    <source>
        <dbReference type="ARBA" id="ARBA00023136"/>
    </source>
</evidence>
<dbReference type="Gene3D" id="1.10.287.130">
    <property type="match status" value="1"/>
</dbReference>
<evidence type="ECO:0000256" key="1">
    <source>
        <dbReference type="ARBA" id="ARBA00000085"/>
    </source>
</evidence>
<dbReference type="EMBL" id="SNWQ01000019">
    <property type="protein sequence ID" value="TDO43184.1"/>
    <property type="molecule type" value="Genomic_DNA"/>
</dbReference>
<comment type="caution">
    <text evidence="16">The sequence shown here is derived from an EMBL/GenBank/DDBJ whole genome shotgun (WGS) entry which is preliminary data.</text>
</comment>
<dbReference type="SUPFAM" id="SSF55874">
    <property type="entry name" value="ATPase domain of HSP90 chaperone/DNA topoisomerase II/histidine kinase"/>
    <property type="match status" value="1"/>
</dbReference>
<dbReference type="SUPFAM" id="SSF47384">
    <property type="entry name" value="Homodimeric domain of signal transducing histidine kinase"/>
    <property type="match status" value="1"/>
</dbReference>
<dbReference type="InterPro" id="IPR003660">
    <property type="entry name" value="HAMP_dom"/>
</dbReference>
<accession>A0A4R6K1V4</accession>
<evidence type="ECO:0000256" key="10">
    <source>
        <dbReference type="ARBA" id="ARBA00023012"/>
    </source>
</evidence>
<dbReference type="FunFam" id="3.30.565.10:FF:000006">
    <property type="entry name" value="Sensor histidine kinase WalK"/>
    <property type="match status" value="1"/>
</dbReference>
<dbReference type="Proteomes" id="UP000295388">
    <property type="component" value="Unassembled WGS sequence"/>
</dbReference>
<dbReference type="CDD" id="cd00082">
    <property type="entry name" value="HisKA"/>
    <property type="match status" value="1"/>
</dbReference>
<dbReference type="GO" id="GO:0005886">
    <property type="term" value="C:plasma membrane"/>
    <property type="evidence" value="ECO:0007669"/>
    <property type="project" value="UniProtKB-SubCell"/>
</dbReference>
<feature type="transmembrane region" description="Helical" evidence="13">
    <location>
        <begin position="12"/>
        <end position="36"/>
    </location>
</feature>
<dbReference type="PROSITE" id="PS50109">
    <property type="entry name" value="HIS_KIN"/>
    <property type="match status" value="1"/>
</dbReference>
<evidence type="ECO:0000313" key="17">
    <source>
        <dbReference type="Proteomes" id="UP000295388"/>
    </source>
</evidence>
<feature type="region of interest" description="Disordered" evidence="12">
    <location>
        <begin position="55"/>
        <end position="74"/>
    </location>
</feature>
<dbReference type="FunFam" id="1.10.287.130:FF:000001">
    <property type="entry name" value="Two-component sensor histidine kinase"/>
    <property type="match status" value="1"/>
</dbReference>
<evidence type="ECO:0000256" key="5">
    <source>
        <dbReference type="ARBA" id="ARBA00022553"/>
    </source>
</evidence>
<keyword evidence="10" id="KW-0902">Two-component regulatory system</keyword>
<dbReference type="InterPro" id="IPR005467">
    <property type="entry name" value="His_kinase_dom"/>
</dbReference>
<dbReference type="GO" id="GO:0000155">
    <property type="term" value="F:phosphorelay sensor kinase activity"/>
    <property type="evidence" value="ECO:0007669"/>
    <property type="project" value="InterPro"/>
</dbReference>
<dbReference type="Pfam" id="PF00512">
    <property type="entry name" value="HisKA"/>
    <property type="match status" value="1"/>
</dbReference>
<dbReference type="Gene3D" id="6.10.340.10">
    <property type="match status" value="1"/>
</dbReference>
<dbReference type="Gene3D" id="3.30.565.10">
    <property type="entry name" value="Histidine kinase-like ATPase, C-terminal domain"/>
    <property type="match status" value="1"/>
</dbReference>
<evidence type="ECO:0000256" key="7">
    <source>
        <dbReference type="ARBA" id="ARBA00022692"/>
    </source>
</evidence>
<dbReference type="PANTHER" id="PTHR45436">
    <property type="entry name" value="SENSOR HISTIDINE KINASE YKOH"/>
    <property type="match status" value="1"/>
</dbReference>